<keyword evidence="2" id="KW-1003">Cell membrane</keyword>
<evidence type="ECO:0000259" key="9">
    <source>
        <dbReference type="Pfam" id="PF11984"/>
    </source>
</evidence>
<evidence type="ECO:0000256" key="7">
    <source>
        <dbReference type="ARBA" id="ARBA00023136"/>
    </source>
</evidence>
<feature type="transmembrane region" description="Helical" evidence="8">
    <location>
        <begin position="160"/>
        <end position="180"/>
    </location>
</feature>
<feature type="transmembrane region" description="Helical" evidence="8">
    <location>
        <begin position="201"/>
        <end position="221"/>
    </location>
</feature>
<dbReference type="GO" id="GO:0008233">
    <property type="term" value="F:peptidase activity"/>
    <property type="evidence" value="ECO:0007669"/>
    <property type="project" value="UniProtKB-KW"/>
</dbReference>
<dbReference type="GO" id="GO:0006508">
    <property type="term" value="P:proteolysis"/>
    <property type="evidence" value="ECO:0007669"/>
    <property type="project" value="UniProtKB-KW"/>
</dbReference>
<evidence type="ECO:0000256" key="2">
    <source>
        <dbReference type="ARBA" id="ARBA00022475"/>
    </source>
</evidence>
<dbReference type="AlphaFoldDB" id="A0A0P1EGZ1"/>
<dbReference type="NCBIfam" id="TIGR02602">
    <property type="entry name" value="8TM_EpsH"/>
    <property type="match status" value="1"/>
</dbReference>
<feature type="transmembrane region" description="Helical" evidence="8">
    <location>
        <begin position="250"/>
        <end position="269"/>
    </location>
</feature>
<feature type="transmembrane region" description="Helical" evidence="8">
    <location>
        <begin position="312"/>
        <end position="336"/>
    </location>
</feature>
<organism evidence="10 11">
    <name type="scientific">Ruegeria atlantica</name>
    <dbReference type="NCBI Taxonomy" id="81569"/>
    <lineage>
        <taxon>Bacteria</taxon>
        <taxon>Pseudomonadati</taxon>
        <taxon>Pseudomonadota</taxon>
        <taxon>Alphaproteobacteria</taxon>
        <taxon>Rhodobacterales</taxon>
        <taxon>Roseobacteraceae</taxon>
        <taxon>Ruegeria</taxon>
    </lineage>
</organism>
<dbReference type="EMBL" id="CYPU01000055">
    <property type="protein sequence ID" value="CUH49065.1"/>
    <property type="molecule type" value="Genomic_DNA"/>
</dbReference>
<feature type="transmembrane region" description="Helical" evidence="8">
    <location>
        <begin position="71"/>
        <end position="91"/>
    </location>
</feature>
<dbReference type="InterPro" id="IPR019127">
    <property type="entry name" value="Exosortase"/>
</dbReference>
<dbReference type="InterPro" id="IPR026392">
    <property type="entry name" value="Exo/Archaeosortase_dom"/>
</dbReference>
<dbReference type="NCBIfam" id="TIGR02914">
    <property type="entry name" value="EpsI_fam"/>
    <property type="match status" value="1"/>
</dbReference>
<keyword evidence="4 8" id="KW-0812">Transmembrane</keyword>
<feature type="transmembrane region" description="Helical" evidence="8">
    <location>
        <begin position="138"/>
        <end position="154"/>
    </location>
</feature>
<sequence>METRRVYARPRQCGLHCNFSLSSLYPLVFVKIEHGTPANTVFNEYQGKQVNIATSAENPDRTGRDRAFNPAGLFWFTLLVIGSVPIFWIGIVSLGKAWATAEYSHGPLIPIISLYLFLREMRNHPPPPGEVRERWPGILVIAFGLIVAILGNLAKVPDIVTYAMIIWTGGVVLTVFGWNIGRRHQLPVLHLVFMLPLPNFIYWKLTIFLQGISSVIGVWFVQQAGVSVYLDGNIIDLGVYKLQVAEACSGLRYLFPILSFSYLFALLYRGPIWHKVLLLVSAAPLTVLMNSIRIGVIGVLVNHHGIEMAEGFLHFFEGWVIFLTCIAILFTIAVALQRLTPNPKPLAEAIDLDTSGLLQVAERIFAIRPSRAMAAAALLTVAVSAAWVLQPSSDKELIDRSPFSLYPRQLGEWSGSAALLDPDVERVLGATDYLNTTYAAPGQNGYINMFVAFYDKQTEGDGIHSPEVCLPVGGWEIFSLEPYRIDPGIPAYGAFEVNRAIIQKGLQKQLVYYWFEQRGKRQTNDFAAKIGVVVDGLTMGRTDGALVRYVTPIREDETEADADTRLLKFVGQSLPKLPRFVPI</sequence>
<evidence type="ECO:0000256" key="4">
    <source>
        <dbReference type="ARBA" id="ARBA00022692"/>
    </source>
</evidence>
<feature type="transmembrane region" description="Helical" evidence="8">
    <location>
        <begin position="97"/>
        <end position="118"/>
    </location>
</feature>
<evidence type="ECO:0000256" key="6">
    <source>
        <dbReference type="ARBA" id="ARBA00022989"/>
    </source>
</evidence>
<gene>
    <name evidence="10" type="ORF">RUA4292_03259</name>
</gene>
<evidence type="ECO:0000313" key="10">
    <source>
        <dbReference type="EMBL" id="CUH49065.1"/>
    </source>
</evidence>
<dbReference type="Pfam" id="PF11984">
    <property type="entry name" value="DUF3485"/>
    <property type="match status" value="1"/>
</dbReference>
<keyword evidence="3" id="KW-0645">Protease</keyword>
<reference evidence="10 11" key="1">
    <citation type="submission" date="2015-09" db="EMBL/GenBank/DDBJ databases">
        <authorList>
            <consortium name="Swine Surveillance"/>
        </authorList>
    </citation>
    <scope>NUCLEOTIDE SEQUENCE [LARGE SCALE GENOMIC DNA]</scope>
    <source>
        <strain evidence="10 11">CECT 4292</strain>
    </source>
</reference>
<dbReference type="InterPro" id="IPR026491">
    <property type="entry name" value="ExosortD_VPLPA"/>
</dbReference>
<feature type="transmembrane region" description="Helical" evidence="8">
    <location>
        <begin position="276"/>
        <end position="300"/>
    </location>
</feature>
<keyword evidence="7 8" id="KW-0472">Membrane</keyword>
<comment type="subcellular location">
    <subcellularLocation>
        <location evidence="1">Cell membrane</location>
        <topology evidence="1">Multi-pass membrane protein</topology>
    </subcellularLocation>
</comment>
<protein>
    <submittedName>
        <fullName evidence="10">Exosortase D, VPLPA-CTERM-specific</fullName>
    </submittedName>
</protein>
<keyword evidence="5" id="KW-0378">Hydrolase</keyword>
<dbReference type="NCBIfam" id="TIGR04152">
    <property type="entry name" value="exosort_VPLPA"/>
    <property type="match status" value="1"/>
</dbReference>
<dbReference type="Pfam" id="PF09721">
    <property type="entry name" value="Exosortase_EpsH"/>
    <property type="match status" value="1"/>
</dbReference>
<dbReference type="OrthoDB" id="9797363at2"/>
<dbReference type="InterPro" id="IPR013426">
    <property type="entry name" value="EpsH-like"/>
</dbReference>
<feature type="domain" description="Methanolan biosynthesis EpsI" evidence="9">
    <location>
        <begin position="374"/>
        <end position="580"/>
    </location>
</feature>
<evidence type="ECO:0000313" key="11">
    <source>
        <dbReference type="Proteomes" id="UP000050783"/>
    </source>
</evidence>
<proteinExistence type="predicted"/>
<dbReference type="InterPro" id="IPR014263">
    <property type="entry name" value="Methanolan_biosynth_EpsI"/>
</dbReference>
<dbReference type="GO" id="GO:0005886">
    <property type="term" value="C:plasma membrane"/>
    <property type="evidence" value="ECO:0007669"/>
    <property type="project" value="UniProtKB-SubCell"/>
</dbReference>
<evidence type="ECO:0000256" key="5">
    <source>
        <dbReference type="ARBA" id="ARBA00022801"/>
    </source>
</evidence>
<evidence type="ECO:0000256" key="1">
    <source>
        <dbReference type="ARBA" id="ARBA00004651"/>
    </source>
</evidence>
<evidence type="ECO:0000256" key="8">
    <source>
        <dbReference type="SAM" id="Phobius"/>
    </source>
</evidence>
<dbReference type="NCBIfam" id="TIGR04178">
    <property type="entry name" value="exo_archaeo"/>
    <property type="match status" value="1"/>
</dbReference>
<keyword evidence="6 8" id="KW-1133">Transmembrane helix</keyword>
<accession>A0A0P1EGZ1</accession>
<name>A0A0P1EGZ1_9RHOB</name>
<dbReference type="Proteomes" id="UP000050783">
    <property type="component" value="Unassembled WGS sequence"/>
</dbReference>
<evidence type="ECO:0000256" key="3">
    <source>
        <dbReference type="ARBA" id="ARBA00022670"/>
    </source>
</evidence>